<keyword evidence="11" id="KW-1185">Reference proteome</keyword>
<dbReference type="Proteomes" id="UP000030643">
    <property type="component" value="Unassembled WGS sequence"/>
</dbReference>
<dbReference type="Gene3D" id="3.40.50.1110">
    <property type="entry name" value="SGNH hydrolase"/>
    <property type="match status" value="1"/>
</dbReference>
<feature type="transmembrane region" description="Helical" evidence="8">
    <location>
        <begin position="12"/>
        <end position="32"/>
    </location>
</feature>
<dbReference type="InterPro" id="IPR002656">
    <property type="entry name" value="Acyl_transf_3_dom"/>
</dbReference>
<name>A0A069CV08_WEIOS</name>
<feature type="transmembrane region" description="Helical" evidence="8">
    <location>
        <begin position="210"/>
        <end position="229"/>
    </location>
</feature>
<feature type="transmembrane region" description="Helical" evidence="8">
    <location>
        <begin position="143"/>
        <end position="167"/>
    </location>
</feature>
<feature type="domain" description="Acyltransferase 3" evidence="9">
    <location>
        <begin position="13"/>
        <end position="347"/>
    </location>
</feature>
<keyword evidence="7 10" id="KW-0012">Acyltransferase</keyword>
<protein>
    <submittedName>
        <fullName evidence="10">Acyltransferase</fullName>
    </submittedName>
</protein>
<evidence type="ECO:0000259" key="9">
    <source>
        <dbReference type="Pfam" id="PF01757"/>
    </source>
</evidence>
<evidence type="ECO:0000256" key="8">
    <source>
        <dbReference type="SAM" id="Phobius"/>
    </source>
</evidence>
<dbReference type="PANTHER" id="PTHR23028:SF53">
    <property type="entry name" value="ACYL_TRANSF_3 DOMAIN-CONTAINING PROTEIN"/>
    <property type="match status" value="1"/>
</dbReference>
<dbReference type="InterPro" id="IPR036514">
    <property type="entry name" value="SGNH_hydro_sf"/>
</dbReference>
<evidence type="ECO:0000256" key="5">
    <source>
        <dbReference type="ARBA" id="ARBA00022989"/>
    </source>
</evidence>
<keyword evidence="6 8" id="KW-0472">Membrane</keyword>
<feature type="transmembrane region" description="Helical" evidence="8">
    <location>
        <begin position="310"/>
        <end position="327"/>
    </location>
</feature>
<feature type="transmembrane region" description="Helical" evidence="8">
    <location>
        <begin position="241"/>
        <end position="260"/>
    </location>
</feature>
<dbReference type="SUPFAM" id="SSF52266">
    <property type="entry name" value="SGNH hydrolase"/>
    <property type="match status" value="1"/>
</dbReference>
<dbReference type="RefSeq" id="WP_027699234.1">
    <property type="nucleotide sequence ID" value="NZ_DF820491.1"/>
</dbReference>
<comment type="subcellular location">
    <subcellularLocation>
        <location evidence="1">Cell membrane</location>
        <topology evidence="1">Multi-pass membrane protein</topology>
    </subcellularLocation>
</comment>
<evidence type="ECO:0000256" key="4">
    <source>
        <dbReference type="ARBA" id="ARBA00022692"/>
    </source>
</evidence>
<keyword evidence="2" id="KW-1003">Cell membrane</keyword>
<dbReference type="eggNOG" id="COG1835">
    <property type="taxonomic scope" value="Bacteria"/>
</dbReference>
<reference evidence="11" key="1">
    <citation type="journal article" date="2014" name="Genome Announc.">
        <title>Draft genome sequence of Weissella oryzae SG25T, isolated from fermented rice grains.</title>
        <authorList>
            <person name="Tanizawa Y."/>
            <person name="Fujisawa T."/>
            <person name="Mochizuki T."/>
            <person name="Kaminuma E."/>
            <person name="Suzuki Y."/>
            <person name="Nakamura Y."/>
            <person name="Tohno M."/>
        </authorList>
    </citation>
    <scope>NUCLEOTIDE SEQUENCE [LARGE SCALE GENOMIC DNA]</scope>
    <source>
        <strain evidence="11">DSM 25784 / JCM 18191 / LMG 30913 / SG25</strain>
    </source>
</reference>
<gene>
    <name evidence="10" type="ORF">WOSG25_080590</name>
</gene>
<dbReference type="Pfam" id="PF01757">
    <property type="entry name" value="Acyl_transf_3"/>
    <property type="match status" value="1"/>
</dbReference>
<accession>A0A069CV08</accession>
<sequence>MEKKRLQSSRYITGFDGLRTLAVVGVIVYHLLPNFLPGGFLGVIIFFSLTGYLITDLLRQERIQNGKIAVKQFYQRRIRRLFPLLFFVVSTSTIYIAIFQRNLLVHLRGAVLSSLLYVNNFWQILQGTSYFDRFGNESPFKHIWALSIEGQFYLLWPIVFIVLSYFFKGSKGNKTIFNILFALSIISAVVMAFLFHPGTDPSRVYYGSDTRAFAFLLGGALAFVWPSSGLSKKIPSENRNVLDLLGLGSLILMVVFYLFVSDASAFVYQGGMYLFSIFTVLLILVVAHPATITGRLLTTPFFKYIGSRSYGIYLWQFPIMVFFEAKVDVGRQPILYTLIEIGLILLASELSYRYIEQPLKNRTVKDWWLASKVAILEPGLQKARLRQYTLFVLFTAMFVIIALPAAGDRSSKPSALQNKIKENSDLLKKKAADQANSMSASSQADGDATDLTKRFGLSQSQVQAAANLPVTAIGDSVVLASAPQLQSVFPKMQIDAQVGRQLYESYSVLDDLKHSNQLADTVLVSLGTNGTWTDSQFNDFMNSIGSNRQVYWVDIHAPAQRWQNQVNTQLAAASKQYKNLHIISWNEASSNHPDWFYDDQVHPNSDGELYYTQIVAKALLDKVSH</sequence>
<feature type="transmembrane region" description="Helical" evidence="8">
    <location>
        <begin position="179"/>
        <end position="198"/>
    </location>
</feature>
<dbReference type="InterPro" id="IPR050879">
    <property type="entry name" value="Acyltransferase_3"/>
</dbReference>
<evidence type="ECO:0000313" key="10">
    <source>
        <dbReference type="EMBL" id="GAK31227.1"/>
    </source>
</evidence>
<feature type="transmembrane region" description="Helical" evidence="8">
    <location>
        <begin position="333"/>
        <end position="352"/>
    </location>
</feature>
<dbReference type="EMBL" id="DF820491">
    <property type="protein sequence ID" value="GAK31227.1"/>
    <property type="molecule type" value="Genomic_DNA"/>
</dbReference>
<dbReference type="PANTHER" id="PTHR23028">
    <property type="entry name" value="ACETYLTRANSFERASE"/>
    <property type="match status" value="1"/>
</dbReference>
<dbReference type="STRING" id="1329250.WOSG25_080590"/>
<keyword evidence="4 8" id="KW-0812">Transmembrane</keyword>
<dbReference type="GO" id="GO:0005886">
    <property type="term" value="C:plasma membrane"/>
    <property type="evidence" value="ECO:0007669"/>
    <property type="project" value="UniProtKB-SubCell"/>
</dbReference>
<feature type="transmembrane region" description="Helical" evidence="8">
    <location>
        <begin position="272"/>
        <end position="298"/>
    </location>
</feature>
<feature type="transmembrane region" description="Helical" evidence="8">
    <location>
        <begin position="388"/>
        <end position="407"/>
    </location>
</feature>
<evidence type="ECO:0000256" key="1">
    <source>
        <dbReference type="ARBA" id="ARBA00004651"/>
    </source>
</evidence>
<evidence type="ECO:0000256" key="2">
    <source>
        <dbReference type="ARBA" id="ARBA00022475"/>
    </source>
</evidence>
<evidence type="ECO:0000256" key="7">
    <source>
        <dbReference type="ARBA" id="ARBA00023315"/>
    </source>
</evidence>
<dbReference type="CDD" id="cd01840">
    <property type="entry name" value="SGNH_hydrolase_yrhL_like"/>
    <property type="match status" value="1"/>
</dbReference>
<keyword evidence="5 8" id="KW-1133">Transmembrane helix</keyword>
<evidence type="ECO:0000256" key="6">
    <source>
        <dbReference type="ARBA" id="ARBA00023136"/>
    </source>
</evidence>
<dbReference type="AlphaFoldDB" id="A0A069CV08"/>
<organism evidence="10 11">
    <name type="scientific">Weissella oryzae (strain DSM 25784 / JCM 18191 / LMG 30913 / SG25)</name>
    <dbReference type="NCBI Taxonomy" id="1329250"/>
    <lineage>
        <taxon>Bacteria</taxon>
        <taxon>Bacillati</taxon>
        <taxon>Bacillota</taxon>
        <taxon>Bacilli</taxon>
        <taxon>Lactobacillales</taxon>
        <taxon>Lactobacillaceae</taxon>
        <taxon>Weissella</taxon>
    </lineage>
</organism>
<evidence type="ECO:0000313" key="11">
    <source>
        <dbReference type="Proteomes" id="UP000030643"/>
    </source>
</evidence>
<feature type="transmembrane region" description="Helical" evidence="8">
    <location>
        <begin position="38"/>
        <end position="58"/>
    </location>
</feature>
<dbReference type="GO" id="GO:0016747">
    <property type="term" value="F:acyltransferase activity, transferring groups other than amino-acyl groups"/>
    <property type="evidence" value="ECO:0007669"/>
    <property type="project" value="InterPro"/>
</dbReference>
<evidence type="ECO:0000256" key="3">
    <source>
        <dbReference type="ARBA" id="ARBA00022679"/>
    </source>
</evidence>
<keyword evidence="3 10" id="KW-0808">Transferase</keyword>
<feature type="transmembrane region" description="Helical" evidence="8">
    <location>
        <begin position="81"/>
        <end position="99"/>
    </location>
</feature>
<proteinExistence type="predicted"/>
<dbReference type="OrthoDB" id="9796461at2"/>
<dbReference type="GO" id="GO:0009103">
    <property type="term" value="P:lipopolysaccharide biosynthetic process"/>
    <property type="evidence" value="ECO:0007669"/>
    <property type="project" value="TreeGrafter"/>
</dbReference>